<keyword evidence="2" id="KW-0547">Nucleotide-binding</keyword>
<organism evidence="8 9">
    <name type="scientific">Synchytrium endobioticum</name>
    <dbReference type="NCBI Taxonomy" id="286115"/>
    <lineage>
        <taxon>Eukaryota</taxon>
        <taxon>Fungi</taxon>
        <taxon>Fungi incertae sedis</taxon>
        <taxon>Chytridiomycota</taxon>
        <taxon>Chytridiomycota incertae sedis</taxon>
        <taxon>Chytridiomycetes</taxon>
        <taxon>Synchytriales</taxon>
        <taxon>Synchytriaceae</taxon>
        <taxon>Synchytrium</taxon>
    </lineage>
</organism>
<gene>
    <name evidence="8" type="ORF">SeLEV6574_g08172</name>
</gene>
<dbReference type="SMART" id="SM00487">
    <property type="entry name" value="DEXDc"/>
    <property type="match status" value="1"/>
</dbReference>
<dbReference type="PROSITE" id="PS51194">
    <property type="entry name" value="HELICASE_CTER"/>
    <property type="match status" value="1"/>
</dbReference>
<feature type="domain" description="Helicase ATP-binding" evidence="6">
    <location>
        <begin position="992"/>
        <end position="1162"/>
    </location>
</feature>
<evidence type="ECO:0000313" key="9">
    <source>
        <dbReference type="Proteomes" id="UP000320475"/>
    </source>
</evidence>
<keyword evidence="3" id="KW-0067">ATP-binding</keyword>
<dbReference type="PROSITE" id="PS51192">
    <property type="entry name" value="HELICASE_ATP_BIND_1"/>
    <property type="match status" value="1"/>
</dbReference>
<dbReference type="GO" id="GO:0005737">
    <property type="term" value="C:cytoplasm"/>
    <property type="evidence" value="ECO:0007669"/>
    <property type="project" value="TreeGrafter"/>
</dbReference>
<evidence type="ECO:0000259" key="7">
    <source>
        <dbReference type="PROSITE" id="PS51194"/>
    </source>
</evidence>
<evidence type="ECO:0000256" key="3">
    <source>
        <dbReference type="ARBA" id="ARBA00022840"/>
    </source>
</evidence>
<evidence type="ECO:0000256" key="1">
    <source>
        <dbReference type="ARBA" id="ARBA00005446"/>
    </source>
</evidence>
<dbReference type="EC" id="5.6.2.4" evidence="5"/>
<dbReference type="GO" id="GO:0000724">
    <property type="term" value="P:double-strand break repair via homologous recombination"/>
    <property type="evidence" value="ECO:0007669"/>
    <property type="project" value="TreeGrafter"/>
</dbReference>
<dbReference type="SUPFAM" id="SSF52540">
    <property type="entry name" value="P-loop containing nucleoside triphosphate hydrolases"/>
    <property type="match status" value="1"/>
</dbReference>
<dbReference type="Pfam" id="PF00270">
    <property type="entry name" value="DEAD"/>
    <property type="match status" value="1"/>
</dbReference>
<evidence type="ECO:0000313" key="8">
    <source>
        <dbReference type="EMBL" id="TPX35606.1"/>
    </source>
</evidence>
<comment type="caution">
    <text evidence="8">The sequence shown here is derived from an EMBL/GenBank/DDBJ whole genome shotgun (WGS) entry which is preliminary data.</text>
</comment>
<dbReference type="Pfam" id="PF12013">
    <property type="entry name" value="OrsD"/>
    <property type="match status" value="1"/>
</dbReference>
<reference evidence="8 9" key="1">
    <citation type="journal article" date="2019" name="Sci. Rep.">
        <title>Comparative genomics of chytrid fungi reveal insights into the obligate biotrophic and pathogenic lifestyle of Synchytrium endobioticum.</title>
        <authorList>
            <person name="van de Vossenberg B.T.L.H."/>
            <person name="Warris S."/>
            <person name="Nguyen H.D.T."/>
            <person name="van Gent-Pelzer M.P.E."/>
            <person name="Joly D.L."/>
            <person name="van de Geest H.C."/>
            <person name="Bonants P.J.M."/>
            <person name="Smith D.S."/>
            <person name="Levesque C.A."/>
            <person name="van der Lee T.A.J."/>
        </authorList>
    </citation>
    <scope>NUCLEOTIDE SEQUENCE [LARGE SCALE GENOMIC DNA]</scope>
    <source>
        <strain evidence="8 9">LEV6574</strain>
    </source>
</reference>
<evidence type="ECO:0000256" key="5">
    <source>
        <dbReference type="ARBA" id="ARBA00034808"/>
    </source>
</evidence>
<dbReference type="PANTHER" id="PTHR13710:SF154">
    <property type="entry name" value="RECQ HELICASE, PUTATIVE (AFU_ORTHOLOGUE AFUA_6G14720)-RELATED"/>
    <property type="match status" value="1"/>
</dbReference>
<comment type="similarity">
    <text evidence="1">Belongs to the helicase family. RecQ subfamily.</text>
</comment>
<protein>
    <recommendedName>
        <fullName evidence="5">DNA 3'-5' helicase</fullName>
        <ecNumber evidence="5">5.6.2.4</ecNumber>
    </recommendedName>
</protein>
<feature type="non-terminal residue" evidence="8">
    <location>
        <position position="1"/>
    </location>
</feature>
<comment type="catalytic activity">
    <reaction evidence="4">
        <text>Couples ATP hydrolysis with the unwinding of duplex DNA by translocating in the 3'-5' direction.</text>
        <dbReference type="EC" id="5.6.2.4"/>
    </reaction>
</comment>
<dbReference type="VEuPathDB" id="FungiDB:SeMB42_g01191"/>
<name>A0A507CC57_9FUNG</name>
<dbReference type="GO" id="GO:0005694">
    <property type="term" value="C:chromosome"/>
    <property type="evidence" value="ECO:0007669"/>
    <property type="project" value="TreeGrafter"/>
</dbReference>
<dbReference type="OrthoDB" id="3151137at2759"/>
<evidence type="ECO:0000256" key="2">
    <source>
        <dbReference type="ARBA" id="ARBA00022741"/>
    </source>
</evidence>
<dbReference type="VEuPathDB" id="FungiDB:SeMB42_g06955"/>
<dbReference type="Pfam" id="PF00271">
    <property type="entry name" value="Helicase_C"/>
    <property type="match status" value="1"/>
</dbReference>
<dbReference type="InterPro" id="IPR014001">
    <property type="entry name" value="Helicase_ATP-bd"/>
</dbReference>
<dbReference type="Proteomes" id="UP000320475">
    <property type="component" value="Unassembled WGS sequence"/>
</dbReference>
<dbReference type="PANTHER" id="PTHR13710">
    <property type="entry name" value="DNA HELICASE RECQ FAMILY MEMBER"/>
    <property type="match status" value="1"/>
</dbReference>
<dbReference type="GO" id="GO:0003676">
    <property type="term" value="F:nucleic acid binding"/>
    <property type="evidence" value="ECO:0007669"/>
    <property type="project" value="InterPro"/>
</dbReference>
<sequence length="1396" mass="157853">FCYQYLTSAHLHIKKMNNITIWDEYLEIHSPDEGGVLAIHHIYYYEKLGILVCKEHAQVLDPLDAVKHLKRHHKMQTRSKEDKVALEKLTMEIDELDLPSLEENPDLQQYLQPPTDISLEAIPYLDVCTAFVCDTCGFISQVERRVARPSQRHKCAGPHAIKCLVSKTGSRQRQFLVTKSSLPAALVPSSAPITTDDNQGSDVNEGPSRITQQVNHTHHITELYESAFGRHDATITQEFRPKWMERALFPQLLDDCSAEMDKSSHETVEYMQSCIEEKMVDLLQPICLHIHRQAQAKIPLLQFTQRKAYLYPTISHETGHYNIVEDGTMARYSRAWSRLLTMIIKINNQSCVTDTQMAKYMRLDDYPSLEKLAKAVAAPEATEPIEHNEESMEGVDPALITCTEEVMRQLWMVTFNDDMDVIRCMRHPIIVFIVMESFNHVKRAWLEPGRITQTMVALMRMNQTAMGLSLCRSLESRTPPDETIPLYTDPSASNPLNVITNLYKPIQFARNSQNVQGSTQFDDLTFTFIRGNQRLPVTMIGEVVRRVTENAEMLCVELLGDDVTRISLPWLRSKNVMDNPNMKNQGKGLATAPELYREDDEYNLDRIRNSAIDHLLKGHAPTVHTLKQADAYAMMLKLDKLAQMVTLLVYISWGLPPRGSEMESLLAVNTMERTRSLMYLMDRIVIISSYSKMASITGLESYIPRFIPDLVIPILLRYSLVVQPCLAMLAAQAGHSQRKVQRLMEHLFVTSQGPVTTPQLSGWLETMFVKEAGFGDMGVRSWRKVVSIVADHVARITSISIRCQGDDDIDEEEPSAQLHQQANHSISMAKRQYVSHSTSVQSISASLMVENLQASRMWHLVTGIEVDQTAVTAAESMGRAFLKKAAVFSGHITQEVGSGAIIARLDKIQAILEGHERSTSYQWEKADSKASDVTPTDDTSMALGVERRTGATLSPTGAIRYYAALTSLTGYRANIPPQFNCHEFVEVLHRMHTEVNRGLRLALTTKTGSGKSLIPLLLHALMPNGYRVVVVPLTALVEDYMDRCSRYKINAYHLTENTTVDAWNVMVKAHHGGIILATIDSLVWNNCHLLQQITTKLSKQILGFVMDEVHVVKEHSQFRSSMHRTHRFHQIAGPINILFLTATLPPSIIPSIQSMLDTRLEVYRNELMRQDIVYHYGPTKSRFDKDSLVRIFKQTLTEACTTNGENGRYIIYVRTREMAQILSEEMKEMRINIQDVGTVTVQSFHYHGQLDELVKTNTHRSFSRGDKGLYVMFATSAFGVGVDLVDVLGVVIMPGSVSTMLQLVQMIGRVGRRFSESIARRNLTAVVTIMTDDQPAHQIQNVSTLDQGSMDEQEMDMTLGSYDIDQWSVVDQEALHSFLFEHETTNPCSKPTLETA</sequence>
<dbReference type="VEuPathDB" id="FungiDB:SeMB42_g06954"/>
<dbReference type="SMART" id="SM00490">
    <property type="entry name" value="HELICc"/>
    <property type="match status" value="1"/>
</dbReference>
<dbReference type="InterPro" id="IPR011545">
    <property type="entry name" value="DEAD/DEAH_box_helicase_dom"/>
</dbReference>
<feature type="domain" description="Helicase C-terminal" evidence="7">
    <location>
        <begin position="1187"/>
        <end position="1358"/>
    </location>
</feature>
<dbReference type="InterPro" id="IPR022698">
    <property type="entry name" value="OrsD"/>
</dbReference>
<evidence type="ECO:0000259" key="6">
    <source>
        <dbReference type="PROSITE" id="PS51192"/>
    </source>
</evidence>
<dbReference type="InterPro" id="IPR001650">
    <property type="entry name" value="Helicase_C-like"/>
</dbReference>
<accession>A0A507CC57</accession>
<dbReference type="InterPro" id="IPR027417">
    <property type="entry name" value="P-loop_NTPase"/>
</dbReference>
<dbReference type="GO" id="GO:0009378">
    <property type="term" value="F:four-way junction helicase activity"/>
    <property type="evidence" value="ECO:0007669"/>
    <property type="project" value="TreeGrafter"/>
</dbReference>
<dbReference type="GO" id="GO:0005524">
    <property type="term" value="F:ATP binding"/>
    <property type="evidence" value="ECO:0007669"/>
    <property type="project" value="UniProtKB-KW"/>
</dbReference>
<dbReference type="Gene3D" id="3.40.50.300">
    <property type="entry name" value="P-loop containing nucleotide triphosphate hydrolases"/>
    <property type="match status" value="2"/>
</dbReference>
<proteinExistence type="inferred from homology"/>
<dbReference type="VEuPathDB" id="FungiDB:SeMB42_g01190"/>
<evidence type="ECO:0000256" key="4">
    <source>
        <dbReference type="ARBA" id="ARBA00034617"/>
    </source>
</evidence>
<dbReference type="GO" id="GO:0043138">
    <property type="term" value="F:3'-5' DNA helicase activity"/>
    <property type="evidence" value="ECO:0007669"/>
    <property type="project" value="UniProtKB-EC"/>
</dbReference>
<dbReference type="EMBL" id="QEAM01000758">
    <property type="protein sequence ID" value="TPX35606.1"/>
    <property type="molecule type" value="Genomic_DNA"/>
</dbReference>